<dbReference type="FunFam" id="3.30.70.330:FF:000089">
    <property type="entry name" value="RNA binding protein"/>
    <property type="match status" value="1"/>
</dbReference>
<dbReference type="Gene3D" id="3.30.70.330">
    <property type="match status" value="1"/>
</dbReference>
<dbReference type="AlphaFoldDB" id="M2N3Z2"/>
<dbReference type="KEGG" id="bcom:BAUCODRAFT_48247"/>
<dbReference type="CDD" id="cd12245">
    <property type="entry name" value="RRM_scw1_like"/>
    <property type="match status" value="1"/>
</dbReference>
<reference evidence="6 7" key="1">
    <citation type="journal article" date="2012" name="PLoS Pathog.">
        <title>Diverse lifestyles and strategies of plant pathogenesis encoded in the genomes of eighteen Dothideomycetes fungi.</title>
        <authorList>
            <person name="Ohm R.A."/>
            <person name="Feau N."/>
            <person name="Henrissat B."/>
            <person name="Schoch C.L."/>
            <person name="Horwitz B.A."/>
            <person name="Barry K.W."/>
            <person name="Condon B.J."/>
            <person name="Copeland A.C."/>
            <person name="Dhillon B."/>
            <person name="Glaser F."/>
            <person name="Hesse C.N."/>
            <person name="Kosti I."/>
            <person name="LaButti K."/>
            <person name="Lindquist E.A."/>
            <person name="Lucas S."/>
            <person name="Salamov A.A."/>
            <person name="Bradshaw R.E."/>
            <person name="Ciuffetti L."/>
            <person name="Hamelin R.C."/>
            <person name="Kema G.H.J."/>
            <person name="Lawrence C."/>
            <person name="Scott J.A."/>
            <person name="Spatafora J.W."/>
            <person name="Turgeon B.G."/>
            <person name="de Wit P.J.G.M."/>
            <person name="Zhong S."/>
            <person name="Goodwin S.B."/>
            <person name="Grigoriev I.V."/>
        </authorList>
    </citation>
    <scope>NUCLEOTIDE SEQUENCE [LARGE SCALE GENOMIC DNA]</scope>
    <source>
        <strain evidence="6 7">UAMH 10762</strain>
    </source>
</reference>
<organism evidence="6 7">
    <name type="scientific">Baudoinia panamericana (strain UAMH 10762)</name>
    <name type="common">Angels' share fungus</name>
    <name type="synonym">Baudoinia compniacensis (strain UAMH 10762)</name>
    <dbReference type="NCBI Taxonomy" id="717646"/>
    <lineage>
        <taxon>Eukaryota</taxon>
        <taxon>Fungi</taxon>
        <taxon>Dikarya</taxon>
        <taxon>Ascomycota</taxon>
        <taxon>Pezizomycotina</taxon>
        <taxon>Dothideomycetes</taxon>
        <taxon>Dothideomycetidae</taxon>
        <taxon>Mycosphaerellales</taxon>
        <taxon>Teratosphaeriaceae</taxon>
        <taxon>Baudoinia</taxon>
    </lineage>
</organism>
<dbReference type="InterPro" id="IPR000504">
    <property type="entry name" value="RRM_dom"/>
</dbReference>
<feature type="compositionally biased region" description="Polar residues" evidence="4">
    <location>
        <begin position="281"/>
        <end position="290"/>
    </location>
</feature>
<evidence type="ECO:0000259" key="5">
    <source>
        <dbReference type="PROSITE" id="PS50102"/>
    </source>
</evidence>
<keyword evidence="2 3" id="KW-0694">RNA-binding</keyword>
<dbReference type="OrthoDB" id="431169at2759"/>
<feature type="region of interest" description="Disordered" evidence="4">
    <location>
        <begin position="250"/>
        <end position="290"/>
    </location>
</feature>
<dbReference type="Pfam" id="PF00076">
    <property type="entry name" value="RRM_1"/>
    <property type="match status" value="1"/>
</dbReference>
<evidence type="ECO:0000256" key="2">
    <source>
        <dbReference type="ARBA" id="ARBA00022884"/>
    </source>
</evidence>
<feature type="domain" description="RRM" evidence="5">
    <location>
        <begin position="306"/>
        <end position="383"/>
    </location>
</feature>
<protein>
    <recommendedName>
        <fullName evidence="5">RRM domain-containing protein</fullName>
    </recommendedName>
</protein>
<dbReference type="PROSITE" id="PS50102">
    <property type="entry name" value="RRM"/>
    <property type="match status" value="1"/>
</dbReference>
<dbReference type="SUPFAM" id="SSF54928">
    <property type="entry name" value="RNA-binding domain, RBD"/>
    <property type="match status" value="2"/>
</dbReference>
<dbReference type="Proteomes" id="UP000011761">
    <property type="component" value="Unassembled WGS sequence"/>
</dbReference>
<gene>
    <name evidence="6" type="ORF">BAUCODRAFT_48247</name>
</gene>
<dbReference type="HOGENOM" id="CLU_017278_0_0_1"/>
<sequence length="444" mass="46598">ATSTSDPTAFAPEPRSTAILIRRLSRTISREALNSMLIFAGDLLDTTLVQSPYAEDIGFATAFARFRSEAGAFDAQQKLHGKPNTTKEASMIVEVHNAGRAASFERRNTIDGLANRTQNSSTSSGGSVGGPPSGRARFGSSFQSEGVSPPVPTPGSGGSGDFPVPETSPHFQKLFSPQSPLTNGVHHDHRISGKATINDDSVDDETGQLLNDPVGYARNGPQAFLPTTNPDVLSSRFGSLSLLTTNGNAGGFGSPSPAAFTSSRNVEPAMSPTALSGGEQNGTHSSTNTRMQYPPVNPADQNPPCNTLYVGNLPINTSEDELKAIFSRQRGYKRLCFRTKQNGPMCFVEFEDVGFATRALNDLYGFVLSNSVKGGIRLSFSKNPLGVRTGQTGMGQYGSSASQNMPPGLQGAANGHSFSAVSGPPPGLASPPGLANSQPYRSAP</sequence>
<name>M2N3Z2_BAUPA</name>
<keyword evidence="7" id="KW-1185">Reference proteome</keyword>
<dbReference type="STRING" id="717646.M2N3Z2"/>
<dbReference type="OMA" id="MIFRQKP"/>
<keyword evidence="1" id="KW-0597">Phosphoprotein</keyword>
<evidence type="ECO:0000313" key="7">
    <source>
        <dbReference type="Proteomes" id="UP000011761"/>
    </source>
</evidence>
<evidence type="ECO:0000256" key="4">
    <source>
        <dbReference type="SAM" id="MobiDB-lite"/>
    </source>
</evidence>
<dbReference type="GO" id="GO:0003723">
    <property type="term" value="F:RNA binding"/>
    <property type="evidence" value="ECO:0007669"/>
    <property type="project" value="UniProtKB-UniRule"/>
</dbReference>
<proteinExistence type="predicted"/>
<dbReference type="eggNOG" id="KOG0118">
    <property type="taxonomic scope" value="Eukaryota"/>
</dbReference>
<feature type="non-terminal residue" evidence="6">
    <location>
        <position position="1"/>
    </location>
</feature>
<accession>M2N3Z2</accession>
<feature type="non-terminal residue" evidence="6">
    <location>
        <position position="444"/>
    </location>
</feature>
<dbReference type="InterPro" id="IPR012677">
    <property type="entry name" value="Nucleotide-bd_a/b_plait_sf"/>
</dbReference>
<evidence type="ECO:0000313" key="6">
    <source>
        <dbReference type="EMBL" id="EMC93739.1"/>
    </source>
</evidence>
<evidence type="ECO:0000256" key="1">
    <source>
        <dbReference type="ARBA" id="ARBA00022553"/>
    </source>
</evidence>
<dbReference type="SMART" id="SM00360">
    <property type="entry name" value="RRM"/>
    <property type="match status" value="1"/>
</dbReference>
<dbReference type="InterPro" id="IPR035979">
    <property type="entry name" value="RBD_domain_sf"/>
</dbReference>
<dbReference type="GeneID" id="19114781"/>
<feature type="region of interest" description="Disordered" evidence="4">
    <location>
        <begin position="113"/>
        <end position="187"/>
    </location>
</feature>
<dbReference type="CDD" id="cd00590">
    <property type="entry name" value="RRM_SF"/>
    <property type="match status" value="1"/>
</dbReference>
<dbReference type="EMBL" id="KB445559">
    <property type="protein sequence ID" value="EMC93739.1"/>
    <property type="molecule type" value="Genomic_DNA"/>
</dbReference>
<dbReference type="PANTHER" id="PTHR10501">
    <property type="entry name" value="U1 SMALL NUCLEAR RIBONUCLEOPROTEIN A/U2 SMALL NUCLEAR RIBONUCLEOPROTEIN B"/>
    <property type="match status" value="1"/>
</dbReference>
<dbReference type="RefSeq" id="XP_007678722.1">
    <property type="nucleotide sequence ID" value="XM_007680532.1"/>
</dbReference>
<evidence type="ECO:0000256" key="3">
    <source>
        <dbReference type="PROSITE-ProRule" id="PRU00176"/>
    </source>
</evidence>
<feature type="region of interest" description="Disordered" evidence="4">
    <location>
        <begin position="391"/>
        <end position="444"/>
    </location>
</feature>